<evidence type="ECO:0000313" key="3">
    <source>
        <dbReference type="Proteomes" id="UP000007073"/>
    </source>
</evidence>
<gene>
    <name evidence="2" type="ordered locus">Gmet_2280</name>
</gene>
<accession>Q39TB9</accession>
<dbReference type="KEGG" id="gme:Gmet_2280"/>
<dbReference type="Proteomes" id="UP000007073">
    <property type="component" value="Chromosome"/>
</dbReference>
<evidence type="ECO:0000256" key="1">
    <source>
        <dbReference type="SAM" id="SignalP"/>
    </source>
</evidence>
<protein>
    <submittedName>
        <fullName evidence="2">Uncharacterized protein</fullName>
    </submittedName>
</protein>
<proteinExistence type="predicted"/>
<reference evidence="2 3" key="2">
    <citation type="journal article" date="2009" name="BMC Microbiol.">
        <title>The genome sequence of Geobacter metallireducens: features of metabolism, physiology and regulation common and dissimilar to Geobacter sulfurreducens.</title>
        <authorList>
            <person name="Aklujkar M."/>
            <person name="Krushkal J."/>
            <person name="DiBartolo G."/>
            <person name="Lapidus A."/>
            <person name="Land M.L."/>
            <person name="Lovley D.R."/>
        </authorList>
    </citation>
    <scope>NUCLEOTIDE SEQUENCE [LARGE SCALE GENOMIC DNA]</scope>
    <source>
        <strain evidence="3">ATCC 53774 / DSM 7210 / GS-15</strain>
    </source>
</reference>
<dbReference type="AlphaFoldDB" id="Q39TB9"/>
<dbReference type="HOGENOM" id="CLU_1756194_0_0_7"/>
<keyword evidence="1" id="KW-0732">Signal</keyword>
<keyword evidence="3" id="KW-1185">Reference proteome</keyword>
<name>Q39TB9_GEOMG</name>
<evidence type="ECO:0000313" key="2">
    <source>
        <dbReference type="EMBL" id="ABB32505.1"/>
    </source>
</evidence>
<feature type="signal peptide" evidence="1">
    <location>
        <begin position="1"/>
        <end position="23"/>
    </location>
</feature>
<feature type="chain" id="PRO_5004223106" evidence="1">
    <location>
        <begin position="24"/>
        <end position="148"/>
    </location>
</feature>
<organism evidence="2 3">
    <name type="scientific">Geobacter metallireducens (strain ATCC 53774 / DSM 7210 / GS-15)</name>
    <dbReference type="NCBI Taxonomy" id="269799"/>
    <lineage>
        <taxon>Bacteria</taxon>
        <taxon>Pseudomonadati</taxon>
        <taxon>Thermodesulfobacteriota</taxon>
        <taxon>Desulfuromonadia</taxon>
        <taxon>Geobacterales</taxon>
        <taxon>Geobacteraceae</taxon>
        <taxon>Geobacter</taxon>
    </lineage>
</organism>
<dbReference type="EMBL" id="CP000148">
    <property type="protein sequence ID" value="ABB32505.1"/>
    <property type="molecule type" value="Genomic_DNA"/>
</dbReference>
<dbReference type="STRING" id="269799.Gmet_2280"/>
<reference evidence="2 3" key="1">
    <citation type="submission" date="2005-10" db="EMBL/GenBank/DDBJ databases">
        <title>Complete sequence of Geobacter metallireducens GS-15.</title>
        <authorList>
            <consortium name="US DOE Joint Genome Institute"/>
            <person name="Copeland A."/>
            <person name="Lucas S."/>
            <person name="Lapidus A."/>
            <person name="Barry K."/>
            <person name="Detter J.C."/>
            <person name="Glavina T."/>
            <person name="Hammon N."/>
            <person name="Israni S."/>
            <person name="Pitluck S."/>
            <person name="Di Bartolo G."/>
            <person name="Chain P."/>
            <person name="Schmutz J."/>
            <person name="Larimer F."/>
            <person name="Land M."/>
            <person name="Kyrpides N."/>
            <person name="Ivanova N."/>
            <person name="Richardson P."/>
        </authorList>
    </citation>
    <scope>NUCLEOTIDE SEQUENCE [LARGE SCALE GENOMIC DNA]</scope>
    <source>
        <strain evidence="3">ATCC 53774 / DSM 7210 / GS-15</strain>
    </source>
</reference>
<sequence>MMPMRAKSILLFMVIALYPTFVAALDSEEKYTGFHIDVYDEALTNKVIANAAKCEVIDQLLNGERKSCYLSNAIHKIISEPDNKLVRYMPLRNNYNRLFIEYEVAYHALRNAQFGALKTMKTLNAISVSGLLEMYSKSNCPELNKSQD</sequence>